<dbReference type="InterPro" id="IPR017900">
    <property type="entry name" value="4Fe4S_Fe_S_CS"/>
</dbReference>
<dbReference type="GO" id="GO:0016020">
    <property type="term" value="C:membrane"/>
    <property type="evidence" value="ECO:0007669"/>
    <property type="project" value="InterPro"/>
</dbReference>
<sequence length="192" mass="21880">MELKEALLLPVEATKKVIRVTKAVFAPKATEIWWDKGVRRELHYRGKHIIRAELCIGCSLCSRACPVNCIDMVPTGVKKPRAVPRVRANECMFCGLCEDACPTKPEKAIKLTDEYRMFVEPGTWDNLTKYTFEAQDLEKAIEKAKKMEELLEKKKQEALKKKQQQAQAQAKPQPPAKPEAKPSKQEKEGEEK</sequence>
<dbReference type="Proteomes" id="UP000006362">
    <property type="component" value="Chromosome"/>
</dbReference>
<name>E8T4J6_THEA1</name>
<evidence type="ECO:0000256" key="2">
    <source>
        <dbReference type="ARBA" id="ARBA00022723"/>
    </source>
</evidence>
<keyword evidence="5" id="KW-0411">Iron-sulfur</keyword>
<feature type="domain" description="4Fe-4S ferredoxin-type" evidence="7">
    <location>
        <begin position="46"/>
        <end position="75"/>
    </location>
</feature>
<dbReference type="PROSITE" id="PS00198">
    <property type="entry name" value="4FE4S_FER_1"/>
    <property type="match status" value="1"/>
</dbReference>
<keyword evidence="3" id="KW-0677">Repeat</keyword>
<feature type="compositionally biased region" description="Basic and acidic residues" evidence="6">
    <location>
        <begin position="178"/>
        <end position="192"/>
    </location>
</feature>
<dbReference type="InterPro" id="IPR017896">
    <property type="entry name" value="4Fe4S_Fe-S-bd"/>
</dbReference>
<accession>E8T4J6</accession>
<dbReference type="KEGG" id="tam:Theam_1493"/>
<organism evidence="8 9">
    <name type="scientific">Thermovibrio ammonificans (strain DSM 15698 / JCM 12110 / HB-1)</name>
    <dbReference type="NCBI Taxonomy" id="648996"/>
    <lineage>
        <taxon>Bacteria</taxon>
        <taxon>Pseudomonadati</taxon>
        <taxon>Aquificota</taxon>
        <taxon>Aquificia</taxon>
        <taxon>Desulfurobacteriales</taxon>
        <taxon>Desulfurobacteriaceae</taxon>
        <taxon>Thermovibrio</taxon>
    </lineage>
</organism>
<dbReference type="HOGENOM" id="CLU_1401182_0_0_0"/>
<evidence type="ECO:0000259" key="7">
    <source>
        <dbReference type="PROSITE" id="PS51379"/>
    </source>
</evidence>
<dbReference type="eggNOG" id="COG1143">
    <property type="taxonomic scope" value="Bacteria"/>
</dbReference>
<evidence type="ECO:0000313" key="8">
    <source>
        <dbReference type="EMBL" id="ADU97454.1"/>
    </source>
</evidence>
<dbReference type="GO" id="GO:0046872">
    <property type="term" value="F:metal ion binding"/>
    <property type="evidence" value="ECO:0007669"/>
    <property type="project" value="UniProtKB-KW"/>
</dbReference>
<reference evidence="8" key="1">
    <citation type="submission" date="2011-01" db="EMBL/GenBank/DDBJ databases">
        <title>Complete sequence of chromosome of Thermovibrio ammonificans HB-1.</title>
        <authorList>
            <consortium name="US DOE Joint Genome Institute"/>
            <person name="Lucas S."/>
            <person name="Copeland A."/>
            <person name="Lapidus A."/>
            <person name="Cheng J.-F."/>
            <person name="Goodwin L."/>
            <person name="Pitluck S."/>
            <person name="Davenport K."/>
            <person name="Detter J.C."/>
            <person name="Han C."/>
            <person name="Tapia R."/>
            <person name="Land M."/>
            <person name="Hauser L."/>
            <person name="Kyrpides N."/>
            <person name="Ivanova N."/>
            <person name="Ovchinnikova G."/>
            <person name="Vetriani C."/>
            <person name="Woyke T."/>
        </authorList>
    </citation>
    <scope>NUCLEOTIDE SEQUENCE [LARGE SCALE GENOMIC DNA]</scope>
    <source>
        <strain evidence="8">HB-1</strain>
    </source>
</reference>
<keyword evidence="1" id="KW-0004">4Fe-4S</keyword>
<dbReference type="PROSITE" id="PS51379">
    <property type="entry name" value="4FE4S_FER_2"/>
    <property type="match status" value="2"/>
</dbReference>
<keyword evidence="9" id="KW-1185">Reference proteome</keyword>
<evidence type="ECO:0000256" key="4">
    <source>
        <dbReference type="ARBA" id="ARBA00023004"/>
    </source>
</evidence>
<dbReference type="SUPFAM" id="SSF54862">
    <property type="entry name" value="4Fe-4S ferredoxins"/>
    <property type="match status" value="1"/>
</dbReference>
<protein>
    <submittedName>
        <fullName evidence="8">NADH dehydrogenase subunit I</fullName>
    </submittedName>
</protein>
<dbReference type="EMBL" id="CP002444">
    <property type="protein sequence ID" value="ADU97454.1"/>
    <property type="molecule type" value="Genomic_DNA"/>
</dbReference>
<dbReference type="GO" id="GO:0016651">
    <property type="term" value="F:oxidoreductase activity, acting on NAD(P)H"/>
    <property type="evidence" value="ECO:0007669"/>
    <property type="project" value="InterPro"/>
</dbReference>
<evidence type="ECO:0000313" key="9">
    <source>
        <dbReference type="Proteomes" id="UP000006362"/>
    </source>
</evidence>
<evidence type="ECO:0000256" key="6">
    <source>
        <dbReference type="SAM" id="MobiDB-lite"/>
    </source>
</evidence>
<gene>
    <name evidence="8" type="ordered locus">Theam_1493</name>
</gene>
<evidence type="ECO:0000256" key="3">
    <source>
        <dbReference type="ARBA" id="ARBA00022737"/>
    </source>
</evidence>
<dbReference type="InterPro" id="IPR010226">
    <property type="entry name" value="NADH_quinone_OxRdtase_chainI"/>
</dbReference>
<dbReference type="Pfam" id="PF12838">
    <property type="entry name" value="Fer4_7"/>
    <property type="match status" value="1"/>
</dbReference>
<feature type="domain" description="4Fe-4S ferredoxin-type" evidence="7">
    <location>
        <begin position="82"/>
        <end position="114"/>
    </location>
</feature>
<dbReference type="STRING" id="648996.Theam_1493"/>
<evidence type="ECO:0000256" key="1">
    <source>
        <dbReference type="ARBA" id="ARBA00022485"/>
    </source>
</evidence>
<dbReference type="Gene3D" id="3.30.70.3270">
    <property type="match status" value="1"/>
</dbReference>
<proteinExistence type="predicted"/>
<dbReference type="GO" id="GO:0051539">
    <property type="term" value="F:4 iron, 4 sulfur cluster binding"/>
    <property type="evidence" value="ECO:0007669"/>
    <property type="project" value="UniProtKB-KW"/>
</dbReference>
<dbReference type="PANTHER" id="PTHR10849">
    <property type="entry name" value="NADH DEHYDROGENASE UBIQUINONE IRON-SULFUR PROTEIN 8, MITOCHONDRIAL"/>
    <property type="match status" value="1"/>
</dbReference>
<keyword evidence="4" id="KW-0408">Iron</keyword>
<dbReference type="AlphaFoldDB" id="E8T4J6"/>
<dbReference type="OrthoDB" id="9803192at2"/>
<feature type="region of interest" description="Disordered" evidence="6">
    <location>
        <begin position="152"/>
        <end position="192"/>
    </location>
</feature>
<evidence type="ECO:0000256" key="5">
    <source>
        <dbReference type="ARBA" id="ARBA00023014"/>
    </source>
</evidence>
<keyword evidence="2" id="KW-0479">Metal-binding</keyword>
<dbReference type="RefSeq" id="WP_013538240.1">
    <property type="nucleotide sequence ID" value="NC_014926.1"/>
</dbReference>